<evidence type="ECO:0000313" key="2">
    <source>
        <dbReference type="Proteomes" id="UP000077623"/>
    </source>
</evidence>
<name>A0A1A9QCQ0_9MOLU</name>
<organism evidence="1 2">
    <name type="scientific">Candidatus Mycoplasma haematobovis</name>
    <dbReference type="NCBI Taxonomy" id="432608"/>
    <lineage>
        <taxon>Bacteria</taxon>
        <taxon>Bacillati</taxon>
        <taxon>Mycoplasmatota</taxon>
        <taxon>Mollicutes</taxon>
        <taxon>Mycoplasmataceae</taxon>
        <taxon>Mycoplasma</taxon>
    </lineage>
</organism>
<keyword evidence="2" id="KW-1185">Reference proteome</keyword>
<proteinExistence type="predicted"/>
<evidence type="ECO:0000313" key="1">
    <source>
        <dbReference type="EMBL" id="OAL10362.1"/>
    </source>
</evidence>
<dbReference type="AlphaFoldDB" id="A0A1A9QCQ0"/>
<accession>A0A1A9QCQ0</accession>
<dbReference type="Proteomes" id="UP000077623">
    <property type="component" value="Unassembled WGS sequence"/>
</dbReference>
<dbReference type="EMBL" id="LWUJ01000011">
    <property type="protein sequence ID" value="OAL10362.1"/>
    <property type="molecule type" value="Genomic_DNA"/>
</dbReference>
<comment type="caution">
    <text evidence="1">The sequence shown here is derived from an EMBL/GenBank/DDBJ whole genome shotgun (WGS) entry which is preliminary data.</text>
</comment>
<protein>
    <submittedName>
        <fullName evidence="1">Uncharacterized protein</fullName>
    </submittedName>
</protein>
<sequence>MENFFFLLFLLSLGAKRLYISRKLFLKMQATNFEWNDFSKIRLMLLVPILSIKIYQEIEKSYLIESVHYYN</sequence>
<gene>
    <name evidence="1" type="ORF">A6V39_02915</name>
</gene>
<dbReference type="STRING" id="432608.A6V39_02915"/>
<reference evidence="2" key="1">
    <citation type="submission" date="2016-04" db="EMBL/GenBank/DDBJ databases">
        <authorList>
            <person name="Quiroz-Castaneda R.E."/>
            <person name="Martinez-Ocampo F."/>
        </authorList>
    </citation>
    <scope>NUCLEOTIDE SEQUENCE [LARGE SCALE GENOMIC DNA]</scope>
    <source>
        <strain evidence="2">INIFAP01</strain>
    </source>
</reference>